<dbReference type="FunFam" id="2.10.70.40:FF:000001">
    <property type="entry name" value="Flagellar assembly peptidoglycan hydrolase FlgJ"/>
    <property type="match status" value="1"/>
</dbReference>
<keyword evidence="14" id="KW-1185">Reference proteome</keyword>
<evidence type="ECO:0000259" key="12">
    <source>
        <dbReference type="SMART" id="SM00047"/>
    </source>
</evidence>
<comment type="subcellular location">
    <subcellularLocation>
        <location evidence="2">Periplasm</location>
    </subcellularLocation>
</comment>
<evidence type="ECO:0000256" key="10">
    <source>
        <dbReference type="ARBA" id="ARBA00023316"/>
    </source>
</evidence>
<evidence type="ECO:0000313" key="14">
    <source>
        <dbReference type="Proteomes" id="UP000253046"/>
    </source>
</evidence>
<dbReference type="GO" id="GO:0016798">
    <property type="term" value="F:hydrolase activity, acting on glycosyl bonds"/>
    <property type="evidence" value="ECO:0007669"/>
    <property type="project" value="UniProtKB-KW"/>
</dbReference>
<evidence type="ECO:0000256" key="11">
    <source>
        <dbReference type="ARBA" id="ARBA00030835"/>
    </source>
</evidence>
<dbReference type="GO" id="GO:0071973">
    <property type="term" value="P:bacterial-type flagellum-dependent cell motility"/>
    <property type="evidence" value="ECO:0007669"/>
    <property type="project" value="TreeGrafter"/>
</dbReference>
<evidence type="ECO:0000256" key="9">
    <source>
        <dbReference type="ARBA" id="ARBA00023295"/>
    </source>
</evidence>
<evidence type="ECO:0000256" key="8">
    <source>
        <dbReference type="ARBA" id="ARBA00022801"/>
    </source>
</evidence>
<keyword evidence="7" id="KW-1005">Bacterial flagellum biogenesis</keyword>
<protein>
    <recommendedName>
        <fullName evidence="5">Peptidoglycan hydrolase FlgJ</fullName>
    </recommendedName>
    <alternativeName>
        <fullName evidence="11">Muramidase FlgJ</fullName>
    </alternativeName>
</protein>
<dbReference type="SMART" id="SM00047">
    <property type="entry name" value="LYZ2"/>
    <property type="match status" value="1"/>
</dbReference>
<sequence length="324" mass="35267">MKDIQMQSNAAYDAQSLNALKREVSGNPQSKAGIRAVAQQMEGVFVQMMMKSMRAALPQDGIFSSEQTRLYTSMYDQQLSQQLSGKGLGLADVMVKQLSAGNVTAAEPKASAPFTFDGVMAQNRPSEAVESIVRRAVPKLPVEGSVLPLSNDGETLPLSSDNFVARLSVPAQMASQQSGIPHHLIIAQAALESGWGRREIPTEDGRPSHNIFGIKAGRSWEGPVTEITTTEFEQGVAKKVKASFRVYDSYVEAISDYVKLLTQNPRYANVANADNAEQAAYALQNAGYATDPQYAKKLVNMIQQMKSEGEKAVKAYTHDLSQLF</sequence>
<dbReference type="Pfam" id="PF01832">
    <property type="entry name" value="Glucosaminidase"/>
    <property type="match status" value="1"/>
</dbReference>
<dbReference type="OrthoDB" id="289937at2"/>
<comment type="function">
    <text evidence="1">Flagellum-specific muramidase which hydrolyzes the peptidoglycan layer to assemble the rod structure in the periplasmic space.</text>
</comment>
<keyword evidence="6" id="KW-0574">Periplasm</keyword>
<gene>
    <name evidence="13" type="ORF">DES54_11751</name>
</gene>
<evidence type="ECO:0000256" key="4">
    <source>
        <dbReference type="ARBA" id="ARBA00007974"/>
    </source>
</evidence>
<evidence type="ECO:0000256" key="7">
    <source>
        <dbReference type="ARBA" id="ARBA00022795"/>
    </source>
</evidence>
<dbReference type="AlphaFoldDB" id="A0A366I5P9"/>
<keyword evidence="9" id="KW-0326">Glycosidase</keyword>
<organism evidence="13 14">
    <name type="scientific">Brenneria salicis ATCC 15712 = DSM 30166</name>
    <dbReference type="NCBI Taxonomy" id="714314"/>
    <lineage>
        <taxon>Bacteria</taxon>
        <taxon>Pseudomonadati</taxon>
        <taxon>Pseudomonadota</taxon>
        <taxon>Gammaproteobacteria</taxon>
        <taxon>Enterobacterales</taxon>
        <taxon>Pectobacteriaceae</taxon>
        <taxon>Brenneria</taxon>
    </lineage>
</organism>
<evidence type="ECO:0000256" key="6">
    <source>
        <dbReference type="ARBA" id="ARBA00022764"/>
    </source>
</evidence>
<keyword evidence="13" id="KW-0966">Cell projection</keyword>
<keyword evidence="10" id="KW-0961">Cell wall biogenesis/degradation</keyword>
<keyword evidence="13" id="KW-0282">Flagellum</keyword>
<evidence type="ECO:0000313" key="13">
    <source>
        <dbReference type="EMBL" id="RBP62309.1"/>
    </source>
</evidence>
<reference evidence="13 14" key="1">
    <citation type="submission" date="2018-06" db="EMBL/GenBank/DDBJ databases">
        <title>Genomic Encyclopedia of Type Strains, Phase IV (KMG-IV): sequencing the most valuable type-strain genomes for metagenomic binning, comparative biology and taxonomic classification.</title>
        <authorList>
            <person name="Goeker M."/>
        </authorList>
    </citation>
    <scope>NUCLEOTIDE SEQUENCE [LARGE SCALE GENOMIC DNA]</scope>
    <source>
        <strain evidence="13 14">DSM 30166</strain>
    </source>
</reference>
<dbReference type="Gene3D" id="1.10.530.10">
    <property type="match status" value="1"/>
</dbReference>
<dbReference type="NCBIfam" id="TIGR02541">
    <property type="entry name" value="flagell_FlgJ"/>
    <property type="match status" value="1"/>
</dbReference>
<dbReference type="EMBL" id="QNRY01000017">
    <property type="protein sequence ID" value="RBP62309.1"/>
    <property type="molecule type" value="Genomic_DNA"/>
</dbReference>
<evidence type="ECO:0000256" key="1">
    <source>
        <dbReference type="ARBA" id="ARBA00002954"/>
    </source>
</evidence>
<dbReference type="InterPro" id="IPR051056">
    <property type="entry name" value="Glycosyl_Hydrolase_73"/>
</dbReference>
<dbReference type="PRINTS" id="PR01002">
    <property type="entry name" value="FLGFLGJ"/>
</dbReference>
<dbReference type="PANTHER" id="PTHR33308">
    <property type="entry name" value="PEPTIDOGLYCAN HYDROLASE FLGJ"/>
    <property type="match status" value="1"/>
</dbReference>
<dbReference type="InterPro" id="IPR002901">
    <property type="entry name" value="MGlyc_endo_b_GlcNAc-like_dom"/>
</dbReference>
<dbReference type="Pfam" id="PF10135">
    <property type="entry name" value="Rod-binding"/>
    <property type="match status" value="1"/>
</dbReference>
<name>A0A366I5P9_9GAMM</name>
<dbReference type="InterPro" id="IPR013377">
    <property type="entry name" value="FlgJ"/>
</dbReference>
<dbReference type="RefSeq" id="WP_113866720.1">
    <property type="nucleotide sequence ID" value="NZ_AGJP01000001.1"/>
</dbReference>
<dbReference type="PANTHER" id="PTHR33308:SF9">
    <property type="entry name" value="PEPTIDOGLYCAN HYDROLASE FLGJ"/>
    <property type="match status" value="1"/>
</dbReference>
<dbReference type="GO" id="GO:0071555">
    <property type="term" value="P:cell wall organization"/>
    <property type="evidence" value="ECO:0007669"/>
    <property type="project" value="UniProtKB-KW"/>
</dbReference>
<comment type="similarity">
    <text evidence="3">In the N-terminal section; belongs to the FlgJ family.</text>
</comment>
<dbReference type="Gene3D" id="2.10.70.40">
    <property type="entry name" value="peptidoglycan hydrolase"/>
    <property type="match status" value="1"/>
</dbReference>
<dbReference type="GO" id="GO:0044780">
    <property type="term" value="P:bacterial-type flagellum assembly"/>
    <property type="evidence" value="ECO:0007669"/>
    <property type="project" value="InterPro"/>
</dbReference>
<dbReference type="InterPro" id="IPR019301">
    <property type="entry name" value="Flagellar_prot_FlgJ_N"/>
</dbReference>
<keyword evidence="8" id="KW-0378">Hydrolase</keyword>
<accession>A0A366I5P9</accession>
<dbReference type="Proteomes" id="UP000253046">
    <property type="component" value="Unassembled WGS sequence"/>
</dbReference>
<keyword evidence="13" id="KW-0969">Cilium</keyword>
<dbReference type="GO" id="GO:0004040">
    <property type="term" value="F:amidase activity"/>
    <property type="evidence" value="ECO:0007669"/>
    <property type="project" value="InterPro"/>
</dbReference>
<evidence type="ECO:0000256" key="3">
    <source>
        <dbReference type="ARBA" id="ARBA00006880"/>
    </source>
</evidence>
<proteinExistence type="inferred from homology"/>
<evidence type="ECO:0000256" key="2">
    <source>
        <dbReference type="ARBA" id="ARBA00004418"/>
    </source>
</evidence>
<feature type="domain" description="Mannosyl-glycoprotein endo-beta-N-acetylglucosamidase-like" evidence="12">
    <location>
        <begin position="153"/>
        <end position="317"/>
    </location>
</feature>
<comment type="caution">
    <text evidence="13">The sequence shown here is derived from an EMBL/GenBank/DDBJ whole genome shotgun (WGS) entry which is preliminary data.</text>
</comment>
<evidence type="ECO:0000256" key="5">
    <source>
        <dbReference type="ARBA" id="ARBA00013433"/>
    </source>
</evidence>
<dbReference type="GO" id="GO:0042597">
    <property type="term" value="C:periplasmic space"/>
    <property type="evidence" value="ECO:0007669"/>
    <property type="project" value="UniProtKB-SubCell"/>
</dbReference>
<comment type="similarity">
    <text evidence="4">In the C-terminal section; belongs to the glycosyl hydrolase 73 family.</text>
</comment>